<dbReference type="GO" id="GO:0000027">
    <property type="term" value="P:ribosomal large subunit assembly"/>
    <property type="evidence" value="ECO:0007669"/>
    <property type="project" value="TreeGrafter"/>
</dbReference>
<accession>A0A397BJF2</accession>
<keyword evidence="6" id="KW-0539">Nucleus</keyword>
<evidence type="ECO:0000256" key="1">
    <source>
        <dbReference type="ARBA" id="ARBA00003035"/>
    </source>
</evidence>
<dbReference type="SUPFAM" id="SSF47473">
    <property type="entry name" value="EF-hand"/>
    <property type="match status" value="1"/>
</dbReference>
<evidence type="ECO:0000256" key="5">
    <source>
        <dbReference type="ARBA" id="ARBA00022517"/>
    </source>
</evidence>
<comment type="function">
    <text evidence="1">Required for efficient biogenesis of the 60S ribosomal subunit.</text>
</comment>
<protein>
    <recommendedName>
        <fullName evidence="4">Ribosome assembly protein 3</fullName>
    </recommendedName>
</protein>
<dbReference type="Proteomes" id="UP000266239">
    <property type="component" value="Unassembled WGS sequence"/>
</dbReference>
<feature type="domain" description="Ribosome-assembly protein 3 C-terminal" evidence="11">
    <location>
        <begin position="420"/>
        <end position="465"/>
    </location>
</feature>
<organism evidence="12 13">
    <name type="scientific">Aphanomyces astaci</name>
    <name type="common">Crayfish plague agent</name>
    <dbReference type="NCBI Taxonomy" id="112090"/>
    <lineage>
        <taxon>Eukaryota</taxon>
        <taxon>Sar</taxon>
        <taxon>Stramenopiles</taxon>
        <taxon>Oomycota</taxon>
        <taxon>Saprolegniomycetes</taxon>
        <taxon>Saprolegniales</taxon>
        <taxon>Verrucalvaceae</taxon>
        <taxon>Aphanomyces</taxon>
    </lineage>
</organism>
<dbReference type="InterPro" id="IPR002048">
    <property type="entry name" value="EF_hand_dom"/>
</dbReference>
<dbReference type="GO" id="GO:0005509">
    <property type="term" value="F:calcium ion binding"/>
    <property type="evidence" value="ECO:0007669"/>
    <property type="project" value="InterPro"/>
</dbReference>
<dbReference type="AlphaFoldDB" id="A0A397BJF2"/>
<dbReference type="PANTHER" id="PTHR28127">
    <property type="entry name" value="RIBOSOME ASSEMBLY PROTEIN 3"/>
    <property type="match status" value="1"/>
</dbReference>
<gene>
    <name evidence="12" type="ORF">DYB25_001177</name>
</gene>
<evidence type="ECO:0000313" key="13">
    <source>
        <dbReference type="Proteomes" id="UP000266239"/>
    </source>
</evidence>
<keyword evidence="5" id="KW-0690">Ribosome biogenesis</keyword>
<dbReference type="InterPro" id="IPR011992">
    <property type="entry name" value="EF-hand-dom_pair"/>
</dbReference>
<evidence type="ECO:0000256" key="2">
    <source>
        <dbReference type="ARBA" id="ARBA00004604"/>
    </source>
</evidence>
<dbReference type="GO" id="GO:0005730">
    <property type="term" value="C:nucleolus"/>
    <property type="evidence" value="ECO:0007669"/>
    <property type="project" value="UniProtKB-SubCell"/>
</dbReference>
<name>A0A397BJF2_APHAT</name>
<proteinExistence type="inferred from homology"/>
<comment type="caution">
    <text evidence="12">The sequence shown here is derived from an EMBL/GenBank/DDBJ whole genome shotgun (WGS) entry which is preliminary data.</text>
</comment>
<dbReference type="PANTHER" id="PTHR28127:SF1">
    <property type="entry name" value="RIBOSOME ASSEMBLY PROTEIN 3"/>
    <property type="match status" value="1"/>
</dbReference>
<evidence type="ECO:0000259" key="11">
    <source>
        <dbReference type="Pfam" id="PF14615"/>
    </source>
</evidence>
<comment type="similarity">
    <text evidence="3">Belongs to the RSA3 family.</text>
</comment>
<feature type="signal peptide" evidence="9">
    <location>
        <begin position="1"/>
        <end position="20"/>
    </location>
</feature>
<feature type="chain" id="PRO_5017240414" description="Ribosome assembly protein 3" evidence="9">
    <location>
        <begin position="21"/>
        <end position="478"/>
    </location>
</feature>
<dbReference type="GO" id="GO:0030687">
    <property type="term" value="C:preribosome, large subunit precursor"/>
    <property type="evidence" value="ECO:0007669"/>
    <property type="project" value="TreeGrafter"/>
</dbReference>
<evidence type="ECO:0000256" key="4">
    <source>
        <dbReference type="ARBA" id="ARBA00015339"/>
    </source>
</evidence>
<feature type="domain" description="EF-hand" evidence="10">
    <location>
        <begin position="182"/>
        <end position="230"/>
    </location>
</feature>
<evidence type="ECO:0000256" key="9">
    <source>
        <dbReference type="SAM" id="SignalP"/>
    </source>
</evidence>
<feature type="region of interest" description="Disordered" evidence="8">
    <location>
        <begin position="59"/>
        <end position="80"/>
    </location>
</feature>
<dbReference type="InterPro" id="IPR028217">
    <property type="entry name" value="Rsa3_C"/>
</dbReference>
<evidence type="ECO:0000256" key="7">
    <source>
        <dbReference type="ARBA" id="ARBA00023274"/>
    </source>
</evidence>
<dbReference type="EMBL" id="QUTA01004823">
    <property type="protein sequence ID" value="RHY18249.1"/>
    <property type="molecule type" value="Genomic_DNA"/>
</dbReference>
<sequence length="478" mass="53381">MVESAFWTLAAFIFARSVTSWSCLTSSNSFRSRSRSTLKCISRRRFAFALPVAATNRDSRRSNHDFTSSKCTMADDSDSKGMIAQEERELRRVFEHLAGYRQKKKLSHLATTLKERKGQLEFSNSNFSSNSAPIFDATGKKMTQAEIVLELQEIEANIDASHAELQTLNSNQAATTSVPKNIKSEDLFDAIKALGKVCSKKEISDMIWEADENLDNAVDWDELRGMFNRNLLDKTELEPVNLFNVVQFMTYDKKMCGTITADDTMAILFARYGQSQLETKMKTLFGDSDELSFVNYLDRTPLNEGSALANLENVDQLARGTDPEDATVILEEAVEKTLRCADLLDKAIRLSHKFNHSMHDNAEDIHGDAYASAVRELIAADESVDAVAQKSQAFHDASKASRALLAHADPNVASSNDDAFHDLYLEEFATVFGDELDRFRQDDTFEAKDVSYLISCIKGGADVYSPLEKALFLAPHST</sequence>
<evidence type="ECO:0000256" key="3">
    <source>
        <dbReference type="ARBA" id="ARBA00006256"/>
    </source>
</evidence>
<dbReference type="Pfam" id="PF13833">
    <property type="entry name" value="EF-hand_8"/>
    <property type="match status" value="1"/>
</dbReference>
<dbReference type="Pfam" id="PF14615">
    <property type="entry name" value="Rsa3"/>
    <property type="match status" value="1"/>
</dbReference>
<evidence type="ECO:0000259" key="10">
    <source>
        <dbReference type="Pfam" id="PF13833"/>
    </source>
</evidence>
<dbReference type="InterPro" id="IPR051898">
    <property type="entry name" value="Ribosome_Assembly_3"/>
</dbReference>
<evidence type="ECO:0000256" key="8">
    <source>
        <dbReference type="SAM" id="MobiDB-lite"/>
    </source>
</evidence>
<dbReference type="Gene3D" id="1.10.238.10">
    <property type="entry name" value="EF-hand"/>
    <property type="match status" value="1"/>
</dbReference>
<evidence type="ECO:0000313" key="12">
    <source>
        <dbReference type="EMBL" id="RHY18249.1"/>
    </source>
</evidence>
<comment type="subcellular location">
    <subcellularLocation>
        <location evidence="2">Nucleus</location>
        <location evidence="2">Nucleolus</location>
    </subcellularLocation>
</comment>
<evidence type="ECO:0000256" key="6">
    <source>
        <dbReference type="ARBA" id="ARBA00023242"/>
    </source>
</evidence>
<reference evidence="12 13" key="1">
    <citation type="submission" date="2018-08" db="EMBL/GenBank/DDBJ databases">
        <title>Aphanomyces genome sequencing and annotation.</title>
        <authorList>
            <person name="Minardi D."/>
            <person name="Oidtmann B."/>
            <person name="Van Der Giezen M."/>
            <person name="Studholme D.J."/>
        </authorList>
    </citation>
    <scope>NUCLEOTIDE SEQUENCE [LARGE SCALE GENOMIC DNA]</scope>
    <source>
        <strain evidence="12 13">Yx</strain>
    </source>
</reference>
<keyword evidence="7" id="KW-0687">Ribonucleoprotein</keyword>
<keyword evidence="9" id="KW-0732">Signal</keyword>
<dbReference type="VEuPathDB" id="FungiDB:H257_11766"/>